<evidence type="ECO:0000313" key="1">
    <source>
        <dbReference type="EMBL" id="TDK58570.1"/>
    </source>
</evidence>
<gene>
    <name evidence="1" type="ORF">E2I14_19185</name>
</gene>
<evidence type="ECO:0000313" key="2">
    <source>
        <dbReference type="Proteomes" id="UP000294829"/>
    </source>
</evidence>
<proteinExistence type="predicted"/>
<organism evidence="1 2">
    <name type="scientific">Sapientia aquatica</name>
    <dbReference type="NCBI Taxonomy" id="1549640"/>
    <lineage>
        <taxon>Bacteria</taxon>
        <taxon>Pseudomonadati</taxon>
        <taxon>Pseudomonadota</taxon>
        <taxon>Betaproteobacteria</taxon>
        <taxon>Burkholderiales</taxon>
        <taxon>Oxalobacteraceae</taxon>
        <taxon>Sapientia</taxon>
    </lineage>
</organism>
<reference evidence="1 2" key="1">
    <citation type="submission" date="2019-03" db="EMBL/GenBank/DDBJ databases">
        <title>Sapientia aquatica gen. nov., sp. nov., isolated from a crater lake.</title>
        <authorList>
            <person name="Felfoldi T."/>
            <person name="Szabo A."/>
            <person name="Toth E."/>
            <person name="Schumann P."/>
            <person name="Keki Z."/>
            <person name="Marialigeti K."/>
            <person name="Mathe I."/>
        </authorList>
    </citation>
    <scope>NUCLEOTIDE SEQUENCE [LARGE SCALE GENOMIC DNA]</scope>
    <source>
        <strain evidence="1 2">SA-152</strain>
    </source>
</reference>
<accession>A0A4R5VKR2</accession>
<protein>
    <submittedName>
        <fullName evidence="1">Uncharacterized protein</fullName>
    </submittedName>
</protein>
<keyword evidence="2" id="KW-1185">Reference proteome</keyword>
<dbReference type="EMBL" id="SMYL01000045">
    <property type="protein sequence ID" value="TDK58570.1"/>
    <property type="molecule type" value="Genomic_DNA"/>
</dbReference>
<dbReference type="Proteomes" id="UP000294829">
    <property type="component" value="Unassembled WGS sequence"/>
</dbReference>
<dbReference type="AlphaFoldDB" id="A0A4R5VKR2"/>
<name>A0A4R5VKR2_9BURK</name>
<comment type="caution">
    <text evidence="1">The sequence shown here is derived from an EMBL/GenBank/DDBJ whole genome shotgun (WGS) entry which is preliminary data.</text>
</comment>
<sequence>MPVGVKVTDALLDVLDVLLISVTPLTTVPGMATVNAAFAPVATGVYSVAEAVLVAETAPVTSCSTAAMVNV</sequence>